<keyword evidence="2" id="KW-1185">Reference proteome</keyword>
<dbReference type="STRING" id="1306947.J120_02140"/>
<dbReference type="SUPFAM" id="SSF69754">
    <property type="entry name" value="Ribosome binding protein Y (YfiA homologue)"/>
    <property type="match status" value="1"/>
</dbReference>
<organism evidence="1 2">
    <name type="scientific">candidate division TM6 bacterium JCVI TM6SC1</name>
    <dbReference type="NCBI Taxonomy" id="1306947"/>
    <lineage>
        <taxon>Bacteria</taxon>
        <taxon>Candidatus Babelota</taxon>
        <taxon>Vermiphilus</taxon>
    </lineage>
</organism>
<evidence type="ECO:0008006" key="3">
    <source>
        <dbReference type="Google" id="ProtNLM"/>
    </source>
</evidence>
<comment type="caution">
    <text evidence="1">The sequence shown here is derived from an EMBL/GenBank/DDBJ whole genome shotgun (WGS) entry which is preliminary data.</text>
</comment>
<dbReference type="EMBL" id="ARQD01000001">
    <property type="protein sequence ID" value="KIX85705.1"/>
    <property type="molecule type" value="Genomic_DNA"/>
</dbReference>
<dbReference type="InterPro" id="IPR036567">
    <property type="entry name" value="RHF-like"/>
</dbReference>
<proteinExistence type="predicted"/>
<dbReference type="eggNOG" id="ENOG502ZVEB">
    <property type="taxonomic scope" value="Bacteria"/>
</dbReference>
<reference evidence="1 2" key="1">
    <citation type="journal article" date="2013" name="Proc. Natl. Acad. Sci. U.S.A.">
        <title>Candidate phylum TM6 genome recovered from a hospital sink biofilm provides genomic insights into this uncultivated phylum.</title>
        <authorList>
            <person name="McLean J.S."/>
            <person name="Lombardo M.J."/>
            <person name="Badger J.H."/>
            <person name="Edlund A."/>
            <person name="Novotny M."/>
            <person name="Yee-Greenbaum J."/>
            <person name="Vyahhi N."/>
            <person name="Hall A.P."/>
            <person name="Yang Y."/>
            <person name="Dupont C.L."/>
            <person name="Ziegler M.G."/>
            <person name="Chitsaz H."/>
            <person name="Allen A.E."/>
            <person name="Yooseph S."/>
            <person name="Tesler G."/>
            <person name="Pevzner P.A."/>
            <person name="Friedman R.M."/>
            <person name="Nealson K.H."/>
            <person name="Venter J.C."/>
            <person name="Lasken R.S."/>
        </authorList>
    </citation>
    <scope>NUCLEOTIDE SEQUENCE [LARGE SCALE GENOMIC DNA]</scope>
    <source>
        <strain evidence="1 2">TM6SC1</strain>
    </source>
</reference>
<name>A0A0D2I3J9_9BACT</name>
<sequence>MNKKITLRHLSAHESPVIEEHANKQLEKIEHFLSSERDPIYIELTAEPAKVHAHHRVEILVKTPNYDLFTHDEGPDFYQAMSNAIDKMYDSLCKRKDRLVEDRKMVGRHEEFKKQR</sequence>
<dbReference type="InterPro" id="IPR003489">
    <property type="entry name" value="RHF/RaiA"/>
</dbReference>
<accession>A0A0D2I3J9</accession>
<evidence type="ECO:0000313" key="1">
    <source>
        <dbReference type="EMBL" id="KIX85705.1"/>
    </source>
</evidence>
<protein>
    <recommendedName>
        <fullName evidence="3">Ribosomal subunit interface protein</fullName>
    </recommendedName>
</protein>
<gene>
    <name evidence="1" type="ORF">J120_02140</name>
</gene>
<dbReference type="Pfam" id="PF02482">
    <property type="entry name" value="Ribosomal_S30AE"/>
    <property type="match status" value="1"/>
</dbReference>
<dbReference type="AlphaFoldDB" id="A0A0D2I3J9"/>
<dbReference type="Gene3D" id="3.30.160.100">
    <property type="entry name" value="Ribosome hibernation promotion factor-like"/>
    <property type="match status" value="1"/>
</dbReference>
<dbReference type="Proteomes" id="UP000032214">
    <property type="component" value="Unassembled WGS sequence"/>
</dbReference>
<evidence type="ECO:0000313" key="2">
    <source>
        <dbReference type="Proteomes" id="UP000032214"/>
    </source>
</evidence>